<protein>
    <submittedName>
        <fullName evidence="1">11611_t:CDS:1</fullName>
    </submittedName>
</protein>
<dbReference type="Proteomes" id="UP000789860">
    <property type="component" value="Unassembled WGS sequence"/>
</dbReference>
<reference evidence="1" key="1">
    <citation type="submission" date="2021-06" db="EMBL/GenBank/DDBJ databases">
        <authorList>
            <person name="Kallberg Y."/>
            <person name="Tangrot J."/>
            <person name="Rosling A."/>
        </authorList>
    </citation>
    <scope>NUCLEOTIDE SEQUENCE</scope>
    <source>
        <strain evidence="1">AU212A</strain>
    </source>
</reference>
<name>A0ACA9NT47_9GLOM</name>
<proteinExistence type="predicted"/>
<gene>
    <name evidence="1" type="ORF">SCALOS_LOCUS9550</name>
</gene>
<comment type="caution">
    <text evidence="1">The sequence shown here is derived from an EMBL/GenBank/DDBJ whole genome shotgun (WGS) entry which is preliminary data.</text>
</comment>
<dbReference type="EMBL" id="CAJVPM010030182">
    <property type="protein sequence ID" value="CAG8675915.1"/>
    <property type="molecule type" value="Genomic_DNA"/>
</dbReference>
<evidence type="ECO:0000313" key="2">
    <source>
        <dbReference type="Proteomes" id="UP000789860"/>
    </source>
</evidence>
<feature type="non-terminal residue" evidence="1">
    <location>
        <position position="228"/>
    </location>
</feature>
<keyword evidence="2" id="KW-1185">Reference proteome</keyword>
<organism evidence="1 2">
    <name type="scientific">Scutellospora calospora</name>
    <dbReference type="NCBI Taxonomy" id="85575"/>
    <lineage>
        <taxon>Eukaryota</taxon>
        <taxon>Fungi</taxon>
        <taxon>Fungi incertae sedis</taxon>
        <taxon>Mucoromycota</taxon>
        <taxon>Glomeromycotina</taxon>
        <taxon>Glomeromycetes</taxon>
        <taxon>Diversisporales</taxon>
        <taxon>Gigasporaceae</taxon>
        <taxon>Scutellospora</taxon>
    </lineage>
</organism>
<accession>A0ACA9NT47</accession>
<evidence type="ECO:0000313" key="1">
    <source>
        <dbReference type="EMBL" id="CAG8675915.1"/>
    </source>
</evidence>
<sequence>DCQKSAGNHRKHAIALRKVQVKCSLYKPINNGSSDSQSDDEQAFNDKFVKNLKILPVKKGQPNFERVIKFVGEKDKELLTEQNDNHSEDKDDDYADTLSSRFTEFLIQHLLKGIKAKNNNVKLRVCHLIAHLIGCLGSIEDDLYECLRVELAKRLLDKEAGVHGDDDYGKDVIKNLIRMLDNDPSAEVRHVDPMNRRGVYMKFIEEINDFRVLSIKDRKKLLNWGLTD</sequence>
<feature type="non-terminal residue" evidence="1">
    <location>
        <position position="1"/>
    </location>
</feature>